<evidence type="ECO:0000313" key="3">
    <source>
        <dbReference type="EMBL" id="KYH31068.1"/>
    </source>
</evidence>
<feature type="compositionally biased region" description="Basic and acidic residues" evidence="1">
    <location>
        <begin position="154"/>
        <end position="166"/>
    </location>
</feature>
<comment type="caution">
    <text evidence="3">The sequence shown here is derived from an EMBL/GenBank/DDBJ whole genome shotgun (WGS) entry which is preliminary data.</text>
</comment>
<feature type="region of interest" description="Disordered" evidence="1">
    <location>
        <begin position="154"/>
        <end position="213"/>
    </location>
</feature>
<keyword evidence="4" id="KW-1185">Reference proteome</keyword>
<dbReference type="GO" id="GO:0015074">
    <property type="term" value="P:DNA integration"/>
    <property type="evidence" value="ECO:0007669"/>
    <property type="project" value="InterPro"/>
</dbReference>
<dbReference type="InterPro" id="IPR012337">
    <property type="entry name" value="RNaseH-like_sf"/>
</dbReference>
<evidence type="ECO:0000256" key="1">
    <source>
        <dbReference type="SAM" id="MobiDB-lite"/>
    </source>
</evidence>
<dbReference type="Proteomes" id="UP000075670">
    <property type="component" value="Unassembled WGS sequence"/>
</dbReference>
<gene>
    <name evidence="3" type="ORF">MOMUL_25990</name>
</gene>
<feature type="domain" description="Integrase catalytic" evidence="2">
    <location>
        <begin position="1"/>
        <end position="89"/>
    </location>
</feature>
<evidence type="ECO:0000259" key="2">
    <source>
        <dbReference type="PROSITE" id="PS50994"/>
    </source>
</evidence>
<reference evidence="3 4" key="1">
    <citation type="submission" date="2016-02" db="EMBL/GenBank/DDBJ databases">
        <title>Genome sequence of Moorella mulderi DSM 14980.</title>
        <authorList>
            <person name="Poehlein A."/>
            <person name="Daniel R."/>
        </authorList>
    </citation>
    <scope>NUCLEOTIDE SEQUENCE [LARGE SCALE GENOMIC DNA]</scope>
    <source>
        <strain evidence="3 4">DSM 14980</strain>
    </source>
</reference>
<dbReference type="PANTHER" id="PTHR35004:SF7">
    <property type="entry name" value="INTEGRASE PROTEIN"/>
    <property type="match status" value="1"/>
</dbReference>
<evidence type="ECO:0000313" key="4">
    <source>
        <dbReference type="Proteomes" id="UP000075670"/>
    </source>
</evidence>
<dbReference type="PANTHER" id="PTHR35004">
    <property type="entry name" value="TRANSPOSASE RV3428C-RELATED"/>
    <property type="match status" value="1"/>
</dbReference>
<accession>A0A151ATW1</accession>
<dbReference type="AlphaFoldDB" id="A0A151ATW1"/>
<name>A0A151ATW1_9FIRM</name>
<organism evidence="3 4">
    <name type="scientific">Moorella mulderi DSM 14980</name>
    <dbReference type="NCBI Taxonomy" id="1122241"/>
    <lineage>
        <taxon>Bacteria</taxon>
        <taxon>Bacillati</taxon>
        <taxon>Bacillota</taxon>
        <taxon>Clostridia</taxon>
        <taxon>Neomoorellales</taxon>
        <taxon>Neomoorellaceae</taxon>
        <taxon>Neomoorella</taxon>
    </lineage>
</organism>
<feature type="compositionally biased region" description="Basic and acidic residues" evidence="1">
    <location>
        <begin position="193"/>
        <end position="205"/>
    </location>
</feature>
<protein>
    <recommendedName>
        <fullName evidence="2">Integrase catalytic domain-containing protein</fullName>
    </recommendedName>
</protein>
<dbReference type="PROSITE" id="PS50994">
    <property type="entry name" value="INTEGRASE"/>
    <property type="match status" value="1"/>
</dbReference>
<dbReference type="PATRIC" id="fig|1122241.3.peg.2761"/>
<dbReference type="InterPro" id="IPR001584">
    <property type="entry name" value="Integrase_cat-core"/>
</dbReference>
<dbReference type="SUPFAM" id="SSF53098">
    <property type="entry name" value="Ribonuclease H-like"/>
    <property type="match status" value="1"/>
</dbReference>
<sequence length="228" mass="25308">MTQFGRALDELGITHIPARSPQAKGRVERLWGTLQGRLVIEMRLSGISSLEEANAFLPGFIAEFNARFAVDPADPEPAFRPAPSLKDLECIICFKQERKATNGSTISFASHTYKLIDQKGNVALLLPKSNVTVLTHLDGSLSALYQDKPFSLKEFHSKPSSGEEKAGQVPSQSQSKPARRSPVPGQNHPWRSSLKEKPRPPKPDPVESYFAMKDKNSQIRLQKLYAET</sequence>
<proteinExistence type="predicted"/>
<dbReference type="EMBL" id="LTBC01000015">
    <property type="protein sequence ID" value="KYH31068.1"/>
    <property type="molecule type" value="Genomic_DNA"/>
</dbReference>